<feature type="region of interest" description="Disordered" evidence="5">
    <location>
        <begin position="435"/>
        <end position="457"/>
    </location>
</feature>
<organism evidence="7 8">
    <name type="scientific">Varroa destructor</name>
    <name type="common">Honeybee mite</name>
    <dbReference type="NCBI Taxonomy" id="109461"/>
    <lineage>
        <taxon>Eukaryota</taxon>
        <taxon>Metazoa</taxon>
        <taxon>Ecdysozoa</taxon>
        <taxon>Arthropoda</taxon>
        <taxon>Chelicerata</taxon>
        <taxon>Arachnida</taxon>
        <taxon>Acari</taxon>
        <taxon>Parasitiformes</taxon>
        <taxon>Mesostigmata</taxon>
        <taxon>Gamasina</taxon>
        <taxon>Dermanyssoidea</taxon>
        <taxon>Varroidae</taxon>
        <taxon>Varroa</taxon>
    </lineage>
</organism>
<feature type="compositionally biased region" description="Basic and acidic residues" evidence="5">
    <location>
        <begin position="435"/>
        <end position="447"/>
    </location>
</feature>
<dbReference type="GO" id="GO:0000463">
    <property type="term" value="P:maturation of LSU-rRNA from tricistronic rRNA transcript (SSU-rRNA, 5.8S rRNA, LSU-rRNA)"/>
    <property type="evidence" value="ECO:0007669"/>
    <property type="project" value="UniProtKB-UniRule"/>
</dbReference>
<feature type="coiled-coil region" evidence="4">
    <location>
        <begin position="528"/>
        <end position="562"/>
    </location>
</feature>
<dbReference type="GO" id="GO:0003723">
    <property type="term" value="F:RNA binding"/>
    <property type="evidence" value="ECO:0007669"/>
    <property type="project" value="TreeGrafter"/>
</dbReference>
<dbReference type="GeneID" id="111254598"/>
<dbReference type="InterPro" id="IPR036420">
    <property type="entry name" value="BRCT_dom_sf"/>
</dbReference>
<dbReference type="Proteomes" id="UP000594260">
    <property type="component" value="Unplaced"/>
</dbReference>
<dbReference type="Pfam" id="PF06732">
    <property type="entry name" value="Pescadillo_N"/>
    <property type="match status" value="1"/>
</dbReference>
<dbReference type="InterPro" id="IPR010613">
    <property type="entry name" value="PES"/>
</dbReference>
<evidence type="ECO:0000256" key="4">
    <source>
        <dbReference type="HAMAP-Rule" id="MF_03028"/>
    </source>
</evidence>
<feature type="compositionally biased region" description="Acidic residues" evidence="5">
    <location>
        <begin position="448"/>
        <end position="457"/>
    </location>
</feature>
<dbReference type="AlphaFoldDB" id="A0A7M7L6E7"/>
<evidence type="ECO:0000259" key="6">
    <source>
        <dbReference type="PROSITE" id="PS50172"/>
    </source>
</evidence>
<proteinExistence type="inferred from homology"/>
<reference evidence="7" key="1">
    <citation type="submission" date="2021-01" db="UniProtKB">
        <authorList>
            <consortium name="EnsemblMetazoa"/>
        </authorList>
    </citation>
    <scope>IDENTIFICATION</scope>
</reference>
<dbReference type="FunCoup" id="A0A7M7L6E7">
    <property type="interactions" value="1991"/>
</dbReference>
<sequence>MGIQKKKGTSGAATTFVSRGKAIKKLQLSLKDFRRLCILKGIYPVEPKNKTKAGGPTKTYYLAKDIRFLAHEPIISKFREMKIFAKKLRKAIDKRDAERERTIRNNEPTYRLDHIVKERYPTFLDAIRDLDDALSMCFLFATLPKSGLYKSELLQLCRKLTVEFMNYVIESRSLVKCFISIKGFYYQCLIQGTPVTWVIPHSFPQRGDEVDARIMSTFTDFYVTMLGFVNFKLYNSINLVYPPQLAVDKISKLDKELCEGEDPKNDYLEALTTCLKAVVTDADEETKMDNFDDADAKCVQDSAVADQHFRDLFSGLKVFLNREVPREPFTFVLRSLGAQVSWDVYTFPGASFDEKDTSVTHQIVDRPLVANRVLNRYYIQPQWVFDCVNARRLLPVENYFPGVELPAHLSPFVERKEGTYEPLSKEEMQKKVEEFEQQVRKEQKYEDEKDSEDMDAEENLSCLEVTKKENSTSVKKQKGLKATQGDGDLKVKRGKYVKVDTDREQARLKAEERRLAVMMIPKKNKRLFDQIQKKKRIERHEVKKLEDKREKIIQAKAAFKAKAISKPNLQ</sequence>
<dbReference type="GO" id="GO:0070545">
    <property type="term" value="C:PeBoW complex"/>
    <property type="evidence" value="ECO:0007669"/>
    <property type="project" value="TreeGrafter"/>
</dbReference>
<evidence type="ECO:0000256" key="2">
    <source>
        <dbReference type="ARBA" id="ARBA00022552"/>
    </source>
</evidence>
<dbReference type="RefSeq" id="XP_022671338.1">
    <property type="nucleotide sequence ID" value="XM_022815603.1"/>
</dbReference>
<protein>
    <recommendedName>
        <fullName evidence="4">Pescadillo homolog</fullName>
    </recommendedName>
</protein>
<comment type="subcellular location">
    <subcellularLocation>
        <location evidence="4">Nucleus</location>
        <location evidence="4">Nucleolus</location>
    </subcellularLocation>
    <subcellularLocation>
        <location evidence="4">Nucleus</location>
        <location evidence="4">Nucleoplasm</location>
    </subcellularLocation>
</comment>
<keyword evidence="4" id="KW-0175">Coiled coil</keyword>
<keyword evidence="3 4" id="KW-0539">Nucleus</keyword>
<dbReference type="FunFam" id="3.40.50.10190:FF:000002">
    <property type="entry name" value="Pescadillo homolog"/>
    <property type="match status" value="1"/>
</dbReference>
<dbReference type="PANTHER" id="PTHR12221:SF6">
    <property type="entry name" value="PESCADILLO HOMOLOG"/>
    <property type="match status" value="1"/>
</dbReference>
<evidence type="ECO:0000256" key="5">
    <source>
        <dbReference type="SAM" id="MobiDB-lite"/>
    </source>
</evidence>
<dbReference type="SMART" id="SM00292">
    <property type="entry name" value="BRCT"/>
    <property type="match status" value="1"/>
</dbReference>
<dbReference type="Gene3D" id="3.40.50.10190">
    <property type="entry name" value="BRCT domain"/>
    <property type="match status" value="1"/>
</dbReference>
<dbReference type="GO" id="GO:0000466">
    <property type="term" value="P:maturation of 5.8S rRNA from tricistronic rRNA transcript (SSU-rRNA, 5.8S rRNA, LSU-rRNA)"/>
    <property type="evidence" value="ECO:0007669"/>
    <property type="project" value="UniProtKB-UniRule"/>
</dbReference>
<evidence type="ECO:0000313" key="8">
    <source>
        <dbReference type="Proteomes" id="UP000594260"/>
    </source>
</evidence>
<dbReference type="GO" id="GO:0005654">
    <property type="term" value="C:nucleoplasm"/>
    <property type="evidence" value="ECO:0007669"/>
    <property type="project" value="UniProtKB-SubCell"/>
</dbReference>
<dbReference type="InterPro" id="IPR001357">
    <property type="entry name" value="BRCT_dom"/>
</dbReference>
<comment type="similarity">
    <text evidence="4">Belongs to the pescadillo family.</text>
</comment>
<dbReference type="EnsemblMetazoa" id="XM_022815603">
    <property type="protein sequence ID" value="XP_022671338"/>
    <property type="gene ID" value="LOC111254598"/>
</dbReference>
<dbReference type="KEGG" id="vde:111254598"/>
<evidence type="ECO:0000313" key="7">
    <source>
        <dbReference type="EnsemblMetazoa" id="XP_022671338"/>
    </source>
</evidence>
<dbReference type="PANTHER" id="PTHR12221">
    <property type="entry name" value="PESCADILLO - RELATED"/>
    <property type="match status" value="1"/>
</dbReference>
<comment type="function">
    <text evidence="4">Required for maturation of ribosomal RNAs and formation of the large ribosomal subunit.</text>
</comment>
<accession>A0A7M7L6E7</accession>
<name>A0A7M7L6E7_VARDE</name>
<keyword evidence="2 4" id="KW-0698">rRNA processing</keyword>
<dbReference type="PROSITE" id="PS50172">
    <property type="entry name" value="BRCT"/>
    <property type="match status" value="1"/>
</dbReference>
<dbReference type="GO" id="GO:0030687">
    <property type="term" value="C:preribosome, large subunit precursor"/>
    <property type="evidence" value="ECO:0007669"/>
    <property type="project" value="UniProtKB-UniRule"/>
</dbReference>
<dbReference type="OMA" id="QKVTWIV"/>
<keyword evidence="1 4" id="KW-0690">Ribosome biogenesis</keyword>
<dbReference type="HAMAP" id="MF_03028">
    <property type="entry name" value="Pescadillo"/>
    <property type="match status" value="1"/>
</dbReference>
<keyword evidence="8" id="KW-1185">Reference proteome</keyword>
<evidence type="ECO:0000256" key="3">
    <source>
        <dbReference type="ARBA" id="ARBA00023242"/>
    </source>
</evidence>
<dbReference type="InParanoid" id="A0A7M7L6E7"/>
<dbReference type="OrthoDB" id="10264910at2759"/>
<dbReference type="SUPFAM" id="SSF52113">
    <property type="entry name" value="BRCT domain"/>
    <property type="match status" value="1"/>
</dbReference>
<dbReference type="CDD" id="cd17709">
    <property type="entry name" value="BRCT_pescadillo_like"/>
    <property type="match status" value="1"/>
</dbReference>
<feature type="domain" description="BRCT" evidence="6">
    <location>
        <begin position="308"/>
        <end position="401"/>
    </location>
</feature>
<evidence type="ECO:0000256" key="1">
    <source>
        <dbReference type="ARBA" id="ARBA00022517"/>
    </source>
</evidence>
<dbReference type="GO" id="GO:0043021">
    <property type="term" value="F:ribonucleoprotein complex binding"/>
    <property type="evidence" value="ECO:0007669"/>
    <property type="project" value="UniProtKB-UniRule"/>
</dbReference>